<gene>
    <name evidence="8" type="ORF">SAMN02745215_02681</name>
</gene>
<feature type="domain" description="VTT" evidence="7">
    <location>
        <begin position="70"/>
        <end position="187"/>
    </location>
</feature>
<keyword evidence="3 6" id="KW-0812">Transmembrane</keyword>
<feature type="transmembrane region" description="Helical" evidence="6">
    <location>
        <begin position="136"/>
        <end position="159"/>
    </location>
</feature>
<dbReference type="PANTHER" id="PTHR12677:SF59">
    <property type="entry name" value="GOLGI APPARATUS MEMBRANE PROTEIN TVP38-RELATED"/>
    <property type="match status" value="1"/>
</dbReference>
<keyword evidence="9" id="KW-1185">Reference proteome</keyword>
<feature type="transmembrane region" description="Helical" evidence="6">
    <location>
        <begin position="12"/>
        <end position="30"/>
    </location>
</feature>
<evidence type="ECO:0000256" key="3">
    <source>
        <dbReference type="ARBA" id="ARBA00022692"/>
    </source>
</evidence>
<protein>
    <recommendedName>
        <fullName evidence="6">TVP38/TMEM64 family membrane protein</fullName>
    </recommendedName>
</protein>
<evidence type="ECO:0000256" key="1">
    <source>
        <dbReference type="ARBA" id="ARBA00004651"/>
    </source>
</evidence>
<evidence type="ECO:0000256" key="2">
    <source>
        <dbReference type="ARBA" id="ARBA00022475"/>
    </source>
</evidence>
<evidence type="ECO:0000313" key="8">
    <source>
        <dbReference type="EMBL" id="SHN75463.1"/>
    </source>
</evidence>
<evidence type="ECO:0000256" key="4">
    <source>
        <dbReference type="ARBA" id="ARBA00022989"/>
    </source>
</evidence>
<dbReference type="AlphaFoldDB" id="A0A1M7TXU2"/>
<evidence type="ECO:0000256" key="5">
    <source>
        <dbReference type="ARBA" id="ARBA00023136"/>
    </source>
</evidence>
<comment type="caution">
    <text evidence="6">Lacks conserved residue(s) required for the propagation of feature annotation.</text>
</comment>
<feature type="transmembrane region" description="Helical" evidence="6">
    <location>
        <begin position="82"/>
        <end position="106"/>
    </location>
</feature>
<dbReference type="Proteomes" id="UP000184010">
    <property type="component" value="Unassembled WGS sequence"/>
</dbReference>
<dbReference type="InterPro" id="IPR015414">
    <property type="entry name" value="TMEM64"/>
</dbReference>
<keyword evidence="2 6" id="KW-1003">Cell membrane</keyword>
<feature type="transmembrane region" description="Helical" evidence="6">
    <location>
        <begin position="50"/>
        <end position="70"/>
    </location>
</feature>
<evidence type="ECO:0000259" key="7">
    <source>
        <dbReference type="Pfam" id="PF09335"/>
    </source>
</evidence>
<comment type="similarity">
    <text evidence="6">Belongs to the TVP38/TMEM64 family.</text>
</comment>
<evidence type="ECO:0000313" key="9">
    <source>
        <dbReference type="Proteomes" id="UP000184010"/>
    </source>
</evidence>
<feature type="transmembrane region" description="Helical" evidence="6">
    <location>
        <begin position="235"/>
        <end position="260"/>
    </location>
</feature>
<feature type="transmembrane region" description="Helical" evidence="6">
    <location>
        <begin position="166"/>
        <end position="185"/>
    </location>
</feature>
<keyword evidence="5 6" id="KW-0472">Membrane</keyword>
<dbReference type="RefSeq" id="WP_072773050.1">
    <property type="nucleotide sequence ID" value="NZ_FRDN01000008.1"/>
</dbReference>
<dbReference type="STRING" id="1121395.SAMN02745215_02681"/>
<keyword evidence="4 6" id="KW-1133">Transmembrane helix</keyword>
<name>A0A1M7TXU2_9FIRM</name>
<evidence type="ECO:0000256" key="6">
    <source>
        <dbReference type="RuleBase" id="RU366058"/>
    </source>
</evidence>
<reference evidence="9" key="1">
    <citation type="submission" date="2016-12" db="EMBL/GenBank/DDBJ databases">
        <authorList>
            <person name="Varghese N."/>
            <person name="Submissions S."/>
        </authorList>
    </citation>
    <scope>NUCLEOTIDE SEQUENCE [LARGE SCALE GENOMIC DNA]</scope>
    <source>
        <strain evidence="9">DSM 11544</strain>
    </source>
</reference>
<dbReference type="EMBL" id="FRDN01000008">
    <property type="protein sequence ID" value="SHN75463.1"/>
    <property type="molecule type" value="Genomic_DNA"/>
</dbReference>
<feature type="transmembrane region" description="Helical" evidence="6">
    <location>
        <begin position="197"/>
        <end position="214"/>
    </location>
</feature>
<comment type="subcellular location">
    <subcellularLocation>
        <location evidence="1 6">Cell membrane</location>
        <topology evidence="1 6">Multi-pass membrane protein</topology>
    </subcellularLocation>
</comment>
<accession>A0A1M7TXU2</accession>
<organism evidence="8 9">
    <name type="scientific">Desulfitobacterium chlororespirans DSM 11544</name>
    <dbReference type="NCBI Taxonomy" id="1121395"/>
    <lineage>
        <taxon>Bacteria</taxon>
        <taxon>Bacillati</taxon>
        <taxon>Bacillota</taxon>
        <taxon>Clostridia</taxon>
        <taxon>Eubacteriales</taxon>
        <taxon>Desulfitobacteriaceae</taxon>
        <taxon>Desulfitobacterium</taxon>
    </lineage>
</organism>
<sequence>MKQKQHQKPSFLIILLISIVSIGSLLYWGWPYLALLSDPDQVREIIIRSGTWGPLVFMLLQIVQILIAPIPGQVIGVIGGFLFGPLLGLLYTMLGATLGFTLVFLLSRKLGRPFVERFVDKKTMERFDHLTEEKGAWVFFFIFLLPAFPDDLIAFIAGLTTIPIRTLVLISVAGRLPGYAVLTFMGNGLALENLNPVVVTLVALILIFILGWWKREWLRKFVEHRNRTQFISEQWNLYWHKIIFGTIVLVIIFVILYYAATVTPIQR</sequence>
<dbReference type="PANTHER" id="PTHR12677">
    <property type="entry name" value="GOLGI APPARATUS MEMBRANE PROTEIN TVP38-RELATED"/>
    <property type="match status" value="1"/>
</dbReference>
<dbReference type="GO" id="GO:0005886">
    <property type="term" value="C:plasma membrane"/>
    <property type="evidence" value="ECO:0007669"/>
    <property type="project" value="UniProtKB-SubCell"/>
</dbReference>
<dbReference type="InterPro" id="IPR032816">
    <property type="entry name" value="VTT_dom"/>
</dbReference>
<dbReference type="Pfam" id="PF09335">
    <property type="entry name" value="VTT_dom"/>
    <property type="match status" value="1"/>
</dbReference>
<proteinExistence type="inferred from homology"/>